<dbReference type="NCBIfam" id="NF009897">
    <property type="entry name" value="PRK13357.1"/>
    <property type="match status" value="1"/>
</dbReference>
<proteinExistence type="inferred from homology"/>
<sequence length="364" mass="38918">MSLTFTATPNPSPVGAAERAAILENPGFGQYMTDHMVTATWTKGEGWHSGELTAYGNISLSPAAAVLHYAQEIFEGMKAYRHPDGSIWSFRPEANAERLINSARRMALPELPVEDFLESVRLLVQADQAWVPAADEGEKSLYLRPFMYASAAFLGLRPSVEVKYSVIASPAAAIFTGGLRPVKLWLCEHFARAGAGGTGAAKCGGNYASALAGQIEGTEHGCDQAVFLDSSTHTFVDELGGMNLFFVKSDGTLVTPELTGTILPGITRSSVLELAKEFDLSAEERKIPVEEWKQGVANGDILEVFACGTAAIVTPVGELVWEGGSAPSTAGEHGGPITNGIRERLLGIQKGTSEDTYGWMHRLV</sequence>
<evidence type="ECO:0000256" key="16">
    <source>
        <dbReference type="RuleBase" id="RU004517"/>
    </source>
</evidence>
<evidence type="ECO:0000313" key="18">
    <source>
        <dbReference type="Proteomes" id="UP001501475"/>
    </source>
</evidence>
<evidence type="ECO:0000256" key="3">
    <source>
        <dbReference type="ARBA" id="ARBA00004931"/>
    </source>
</evidence>
<dbReference type="CDD" id="cd01557">
    <property type="entry name" value="BCAT_beta_family"/>
    <property type="match status" value="1"/>
</dbReference>
<dbReference type="InterPro" id="IPR043131">
    <property type="entry name" value="BCAT-like_N"/>
</dbReference>
<name>A0ABN2KT28_9MICO</name>
<dbReference type="EC" id="2.6.1.42" evidence="16"/>
<dbReference type="Gene3D" id="3.20.10.10">
    <property type="entry name" value="D-amino Acid Aminotransferase, subunit A, domain 2"/>
    <property type="match status" value="1"/>
</dbReference>
<evidence type="ECO:0000256" key="2">
    <source>
        <dbReference type="ARBA" id="ARBA00004824"/>
    </source>
</evidence>
<dbReference type="PANTHER" id="PTHR11825:SF44">
    <property type="entry name" value="BRANCHED-CHAIN-AMINO-ACID AMINOTRANSFERASE"/>
    <property type="match status" value="1"/>
</dbReference>
<dbReference type="PROSITE" id="PS00770">
    <property type="entry name" value="AA_TRANSFER_CLASS_4"/>
    <property type="match status" value="1"/>
</dbReference>
<gene>
    <name evidence="17" type="ORF">GCM10009810_24660</name>
</gene>
<dbReference type="InterPro" id="IPR036038">
    <property type="entry name" value="Aminotransferase-like"/>
</dbReference>
<evidence type="ECO:0000256" key="9">
    <source>
        <dbReference type="ARBA" id="ARBA00022898"/>
    </source>
</evidence>
<dbReference type="NCBIfam" id="TIGR01123">
    <property type="entry name" value="ilvE_II"/>
    <property type="match status" value="1"/>
</dbReference>
<comment type="pathway">
    <text evidence="3">Amino-acid biosynthesis; L-valine biosynthesis; L-valine from pyruvate: step 4/4.</text>
</comment>
<reference evidence="17 18" key="1">
    <citation type="journal article" date="2019" name="Int. J. Syst. Evol. Microbiol.">
        <title>The Global Catalogue of Microorganisms (GCM) 10K type strain sequencing project: providing services to taxonomists for standard genome sequencing and annotation.</title>
        <authorList>
            <consortium name="The Broad Institute Genomics Platform"/>
            <consortium name="The Broad Institute Genome Sequencing Center for Infectious Disease"/>
            <person name="Wu L."/>
            <person name="Ma J."/>
        </authorList>
    </citation>
    <scope>NUCLEOTIDE SEQUENCE [LARGE SCALE GENOMIC DNA]</scope>
    <source>
        <strain evidence="17 18">JCM 15591</strain>
    </source>
</reference>
<comment type="pathway">
    <text evidence="4">Amino-acid biosynthesis; L-leucine biosynthesis; L-leucine from 3-methyl-2-oxobutanoate: step 4/4.</text>
</comment>
<evidence type="ECO:0000256" key="13">
    <source>
        <dbReference type="ARBA" id="ARBA00049229"/>
    </source>
</evidence>
<dbReference type="Gene3D" id="3.30.470.10">
    <property type="match status" value="1"/>
</dbReference>
<dbReference type="PIRSF" id="PIRSF006468">
    <property type="entry name" value="BCAT1"/>
    <property type="match status" value="1"/>
</dbReference>
<dbReference type="RefSeq" id="WP_344066761.1">
    <property type="nucleotide sequence ID" value="NZ_BAAAPN010000056.1"/>
</dbReference>
<evidence type="ECO:0000256" key="15">
    <source>
        <dbReference type="RuleBase" id="RU004516"/>
    </source>
</evidence>
<comment type="caution">
    <text evidence="17">The sequence shown here is derived from an EMBL/GenBank/DDBJ whole genome shotgun (WGS) entry which is preliminary data.</text>
</comment>
<dbReference type="InterPro" id="IPR043132">
    <property type="entry name" value="BCAT-like_C"/>
</dbReference>
<evidence type="ECO:0000256" key="8">
    <source>
        <dbReference type="ARBA" id="ARBA00022679"/>
    </source>
</evidence>
<dbReference type="PANTHER" id="PTHR11825">
    <property type="entry name" value="SUBGROUP IIII AMINOTRANSFERASE"/>
    <property type="match status" value="1"/>
</dbReference>
<dbReference type="InterPro" id="IPR033939">
    <property type="entry name" value="BCAT_family"/>
</dbReference>
<keyword evidence="6 16" id="KW-0032">Aminotransferase</keyword>
<dbReference type="GO" id="GO:0008483">
    <property type="term" value="F:transaminase activity"/>
    <property type="evidence" value="ECO:0007669"/>
    <property type="project" value="UniProtKB-KW"/>
</dbReference>
<dbReference type="EMBL" id="BAAAPN010000056">
    <property type="protein sequence ID" value="GAA1764733.1"/>
    <property type="molecule type" value="Genomic_DNA"/>
</dbReference>
<evidence type="ECO:0000256" key="4">
    <source>
        <dbReference type="ARBA" id="ARBA00005072"/>
    </source>
</evidence>
<comment type="pathway">
    <text evidence="2">Amino-acid biosynthesis; L-isoleucine biosynthesis; L-isoleucine from 2-oxobutanoate: step 4/4.</text>
</comment>
<dbReference type="InterPro" id="IPR018300">
    <property type="entry name" value="Aminotrans_IV_CS"/>
</dbReference>
<evidence type="ECO:0000313" key="17">
    <source>
        <dbReference type="EMBL" id="GAA1764733.1"/>
    </source>
</evidence>
<comment type="catalytic activity">
    <reaction evidence="11 16">
        <text>L-valine + 2-oxoglutarate = 3-methyl-2-oxobutanoate + L-glutamate</text>
        <dbReference type="Rhea" id="RHEA:24813"/>
        <dbReference type="ChEBI" id="CHEBI:11851"/>
        <dbReference type="ChEBI" id="CHEBI:16810"/>
        <dbReference type="ChEBI" id="CHEBI:29985"/>
        <dbReference type="ChEBI" id="CHEBI:57762"/>
        <dbReference type="EC" id="2.6.1.42"/>
    </reaction>
</comment>
<dbReference type="SUPFAM" id="SSF56752">
    <property type="entry name" value="D-aminoacid aminotransferase-like PLP-dependent enzymes"/>
    <property type="match status" value="1"/>
</dbReference>
<evidence type="ECO:0000256" key="7">
    <source>
        <dbReference type="ARBA" id="ARBA00022605"/>
    </source>
</evidence>
<evidence type="ECO:0000256" key="10">
    <source>
        <dbReference type="ARBA" id="ARBA00023304"/>
    </source>
</evidence>
<dbReference type="Proteomes" id="UP001501475">
    <property type="component" value="Unassembled WGS sequence"/>
</dbReference>
<evidence type="ECO:0000256" key="1">
    <source>
        <dbReference type="ARBA" id="ARBA00001933"/>
    </source>
</evidence>
<evidence type="ECO:0000256" key="11">
    <source>
        <dbReference type="ARBA" id="ARBA00048212"/>
    </source>
</evidence>
<keyword evidence="8 16" id="KW-0808">Transferase</keyword>
<keyword evidence="10 16" id="KW-0100">Branched-chain amino acid biosynthesis</keyword>
<evidence type="ECO:0000256" key="5">
    <source>
        <dbReference type="ARBA" id="ARBA00009320"/>
    </source>
</evidence>
<organism evidence="17 18">
    <name type="scientific">Nostocoides vanveenii</name>
    <dbReference type="NCBI Taxonomy" id="330835"/>
    <lineage>
        <taxon>Bacteria</taxon>
        <taxon>Bacillati</taxon>
        <taxon>Actinomycetota</taxon>
        <taxon>Actinomycetes</taxon>
        <taxon>Micrococcales</taxon>
        <taxon>Intrasporangiaceae</taxon>
        <taxon>Nostocoides</taxon>
    </lineage>
</organism>
<dbReference type="InterPro" id="IPR001544">
    <property type="entry name" value="Aminotrans_IV"/>
</dbReference>
<protein>
    <recommendedName>
        <fullName evidence="16">Branched-chain-amino-acid aminotransferase</fullName>
        <ecNumber evidence="16">2.6.1.42</ecNumber>
    </recommendedName>
</protein>
<comment type="catalytic activity">
    <reaction evidence="13 16">
        <text>L-leucine + 2-oxoglutarate = 4-methyl-2-oxopentanoate + L-glutamate</text>
        <dbReference type="Rhea" id="RHEA:18321"/>
        <dbReference type="ChEBI" id="CHEBI:16810"/>
        <dbReference type="ChEBI" id="CHEBI:17865"/>
        <dbReference type="ChEBI" id="CHEBI:29985"/>
        <dbReference type="ChEBI" id="CHEBI:57427"/>
        <dbReference type="EC" id="2.6.1.42"/>
    </reaction>
</comment>
<comment type="catalytic activity">
    <reaction evidence="12 16">
        <text>L-isoleucine + 2-oxoglutarate = (S)-3-methyl-2-oxopentanoate + L-glutamate</text>
        <dbReference type="Rhea" id="RHEA:24801"/>
        <dbReference type="ChEBI" id="CHEBI:16810"/>
        <dbReference type="ChEBI" id="CHEBI:29985"/>
        <dbReference type="ChEBI" id="CHEBI:35146"/>
        <dbReference type="ChEBI" id="CHEBI:58045"/>
        <dbReference type="EC" id="2.6.1.42"/>
    </reaction>
</comment>
<dbReference type="Pfam" id="PF01063">
    <property type="entry name" value="Aminotran_4"/>
    <property type="match status" value="1"/>
</dbReference>
<evidence type="ECO:0000256" key="6">
    <source>
        <dbReference type="ARBA" id="ARBA00022576"/>
    </source>
</evidence>
<accession>A0ABN2KT28</accession>
<keyword evidence="7 16" id="KW-0028">Amino-acid biosynthesis</keyword>
<dbReference type="InterPro" id="IPR005786">
    <property type="entry name" value="B_amino_transII"/>
</dbReference>
<comment type="similarity">
    <text evidence="5 14">Belongs to the class-IV pyridoxal-phosphate-dependent aminotransferase family.</text>
</comment>
<comment type="cofactor">
    <cofactor evidence="1 15">
        <name>pyridoxal 5'-phosphate</name>
        <dbReference type="ChEBI" id="CHEBI:597326"/>
    </cofactor>
</comment>
<keyword evidence="18" id="KW-1185">Reference proteome</keyword>
<evidence type="ECO:0000256" key="14">
    <source>
        <dbReference type="RuleBase" id="RU004106"/>
    </source>
</evidence>
<evidence type="ECO:0000256" key="12">
    <source>
        <dbReference type="ARBA" id="ARBA00048798"/>
    </source>
</evidence>
<keyword evidence="9 15" id="KW-0663">Pyridoxal phosphate</keyword>